<gene>
    <name evidence="2" type="ORF">TJEJU_0290</name>
</gene>
<dbReference type="RefSeq" id="WP_157730042.1">
    <property type="nucleotide sequence ID" value="NZ_LT899436.1"/>
</dbReference>
<accession>A0A238U6T1</accession>
<dbReference type="Proteomes" id="UP000215214">
    <property type="component" value="Chromosome TJEJU"/>
</dbReference>
<dbReference type="Gene3D" id="2.60.120.260">
    <property type="entry name" value="Galactose-binding domain-like"/>
    <property type="match status" value="1"/>
</dbReference>
<organism evidence="2 3">
    <name type="scientific">Tenacibaculum jejuense</name>
    <dbReference type="NCBI Taxonomy" id="584609"/>
    <lineage>
        <taxon>Bacteria</taxon>
        <taxon>Pseudomonadati</taxon>
        <taxon>Bacteroidota</taxon>
        <taxon>Flavobacteriia</taxon>
        <taxon>Flavobacteriales</taxon>
        <taxon>Flavobacteriaceae</taxon>
        <taxon>Tenacibaculum</taxon>
    </lineage>
</organism>
<feature type="transmembrane region" description="Helical" evidence="1">
    <location>
        <begin position="376"/>
        <end position="397"/>
    </location>
</feature>
<evidence type="ECO:0008006" key="4">
    <source>
        <dbReference type="Google" id="ProtNLM"/>
    </source>
</evidence>
<dbReference type="OrthoDB" id="994644at2"/>
<keyword evidence="1" id="KW-0812">Transmembrane</keyword>
<dbReference type="AlphaFoldDB" id="A0A238U6T1"/>
<dbReference type="KEGG" id="tje:TJEJU_0290"/>
<proteinExistence type="predicted"/>
<keyword evidence="1" id="KW-1133">Transmembrane helix</keyword>
<evidence type="ECO:0000313" key="2">
    <source>
        <dbReference type="EMBL" id="SNR14090.1"/>
    </source>
</evidence>
<protein>
    <recommendedName>
        <fullName evidence="4">DUF3999 domain-containing protein</fullName>
    </recommendedName>
</protein>
<name>A0A238U6T1_9FLAO</name>
<evidence type="ECO:0000313" key="3">
    <source>
        <dbReference type="Proteomes" id="UP000215214"/>
    </source>
</evidence>
<evidence type="ECO:0000256" key="1">
    <source>
        <dbReference type="SAM" id="Phobius"/>
    </source>
</evidence>
<reference evidence="2 3" key="1">
    <citation type="submission" date="2017-07" db="EMBL/GenBank/DDBJ databases">
        <authorList>
            <person name="Sun Z.S."/>
            <person name="Albrecht U."/>
            <person name="Echele G."/>
            <person name="Lee C.C."/>
        </authorList>
    </citation>
    <scope>NUCLEOTIDE SEQUENCE [LARGE SCALE GENOMIC DNA]</scope>
    <source>
        <strain evidence="3">type strain: KCTC 22618</strain>
    </source>
</reference>
<sequence length="407" mass="46856">MKIYNTVFAFFILFNGFGQDYKGSINEIKEDGLYKIKLTQDIRSASNENFNTLRIKNTSDKEIPYVLVFNTDRKFSKFTSIPIASKSIIKDSITSIGLENTSGKKREHIILKISNTAITKNYSVLGSNDEKNWFGLVSNKRLTHITSSKNLDVEKTINFPLNSYRYLRIDFDDSYSLPIEILEAGIYTSETFKQNPVEIENYQLNINQNEENKTTLLNFSADIASKIDYISFEINTKFYLRNAKIFTKRTRKVKKREETYNHAIDQIQLNSNNNNTFILRNLNEKSFTIAIENKDNLPLDIINVKLFQKPLYLISSLNKTDNYSIEIDKSLKKPSYNLGNFISNKTTGIKSIGVSNFRKLTVVTDTKNQAFWQTPMFMWICIVLGGLLVVYFALSLIKDIGKDTTNT</sequence>
<dbReference type="EMBL" id="LT899436">
    <property type="protein sequence ID" value="SNR14090.1"/>
    <property type="molecule type" value="Genomic_DNA"/>
</dbReference>
<keyword evidence="1" id="KW-0472">Membrane</keyword>
<keyword evidence="3" id="KW-1185">Reference proteome</keyword>